<comment type="caution">
    <text evidence="4">The sequence shown here is derived from an EMBL/GenBank/DDBJ whole genome shotgun (WGS) entry which is preliminary data.</text>
</comment>
<organism evidence="4 5">
    <name type="scientific">Kineosporia corallincola</name>
    <dbReference type="NCBI Taxonomy" id="2835133"/>
    <lineage>
        <taxon>Bacteria</taxon>
        <taxon>Bacillati</taxon>
        <taxon>Actinomycetota</taxon>
        <taxon>Actinomycetes</taxon>
        <taxon>Kineosporiales</taxon>
        <taxon>Kineosporiaceae</taxon>
        <taxon>Kineosporia</taxon>
    </lineage>
</organism>
<dbReference type="InterPro" id="IPR009057">
    <property type="entry name" value="Homeodomain-like_sf"/>
</dbReference>
<evidence type="ECO:0000313" key="4">
    <source>
        <dbReference type="EMBL" id="MBT0768185.1"/>
    </source>
</evidence>
<accession>A0ABS5TAT4</accession>
<name>A0ABS5TAT4_9ACTN</name>
<evidence type="ECO:0000256" key="2">
    <source>
        <dbReference type="PROSITE-ProRule" id="PRU00335"/>
    </source>
</evidence>
<evidence type="ECO:0000259" key="3">
    <source>
        <dbReference type="PROSITE" id="PS50977"/>
    </source>
</evidence>
<reference evidence="4 5" key="1">
    <citation type="submission" date="2021-05" db="EMBL/GenBank/DDBJ databases">
        <title>Kineosporia and Streptomyces sp. nov. two new marine actinobacteria isolated from Coral.</title>
        <authorList>
            <person name="Buangrab K."/>
            <person name="Sutthacheep M."/>
            <person name="Yeemin T."/>
            <person name="Harunari E."/>
            <person name="Igarashi Y."/>
            <person name="Kanchanasin P."/>
            <person name="Tanasupawat S."/>
            <person name="Phongsopitanun W."/>
        </authorList>
    </citation>
    <scope>NUCLEOTIDE SEQUENCE [LARGE SCALE GENOMIC DNA]</scope>
    <source>
        <strain evidence="4 5">J2-2</strain>
    </source>
</reference>
<dbReference type="InterPro" id="IPR036271">
    <property type="entry name" value="Tet_transcr_reg_TetR-rel_C_sf"/>
</dbReference>
<dbReference type="Gene3D" id="1.10.357.10">
    <property type="entry name" value="Tetracycline Repressor, domain 2"/>
    <property type="match status" value="1"/>
</dbReference>
<dbReference type="SUPFAM" id="SSF48498">
    <property type="entry name" value="Tetracyclin repressor-like, C-terminal domain"/>
    <property type="match status" value="1"/>
</dbReference>
<dbReference type="InterPro" id="IPR050109">
    <property type="entry name" value="HTH-type_TetR-like_transc_reg"/>
</dbReference>
<dbReference type="Proteomes" id="UP001197247">
    <property type="component" value="Unassembled WGS sequence"/>
</dbReference>
<dbReference type="EMBL" id="JAHBAY010000002">
    <property type="protein sequence ID" value="MBT0768185.1"/>
    <property type="molecule type" value="Genomic_DNA"/>
</dbReference>
<feature type="DNA-binding region" description="H-T-H motif" evidence="2">
    <location>
        <begin position="33"/>
        <end position="52"/>
    </location>
</feature>
<evidence type="ECO:0000256" key="1">
    <source>
        <dbReference type="ARBA" id="ARBA00023125"/>
    </source>
</evidence>
<dbReference type="InterPro" id="IPR001647">
    <property type="entry name" value="HTH_TetR"/>
</dbReference>
<gene>
    <name evidence="4" type="ORF">KIH74_04580</name>
</gene>
<dbReference type="PRINTS" id="PR00455">
    <property type="entry name" value="HTHTETR"/>
</dbReference>
<keyword evidence="5" id="KW-1185">Reference proteome</keyword>
<dbReference type="Gene3D" id="1.10.10.60">
    <property type="entry name" value="Homeodomain-like"/>
    <property type="match status" value="1"/>
</dbReference>
<dbReference type="RefSeq" id="WP_214154490.1">
    <property type="nucleotide sequence ID" value="NZ_JAHBAY010000002.1"/>
</dbReference>
<dbReference type="PANTHER" id="PTHR30055">
    <property type="entry name" value="HTH-TYPE TRANSCRIPTIONAL REGULATOR RUTR"/>
    <property type="match status" value="1"/>
</dbReference>
<sequence>MTGTRDARRAESARRILLAAQEEFAEHGFEGATIRSIADRAGVHASLVMQHYGTKAALFRNAVQLPPGEAGVASQHLADVLDARLGELPPETLALVRSMLTVPEAEATMRDFLQERVENLERSFDGPDAQARALLAVSTVLGLTIGRHFLKLPAFEQITHEELVKTAGALLAGEG</sequence>
<dbReference type="InterPro" id="IPR041678">
    <property type="entry name" value="TetR_C_16"/>
</dbReference>
<proteinExistence type="predicted"/>
<dbReference type="Pfam" id="PF17920">
    <property type="entry name" value="TetR_C_16"/>
    <property type="match status" value="1"/>
</dbReference>
<dbReference type="PANTHER" id="PTHR30055:SF235">
    <property type="entry name" value="TRANSCRIPTIONAL REGULATORY PROTEIN"/>
    <property type="match status" value="1"/>
</dbReference>
<dbReference type="SUPFAM" id="SSF46689">
    <property type="entry name" value="Homeodomain-like"/>
    <property type="match status" value="1"/>
</dbReference>
<feature type="domain" description="HTH tetR-type" evidence="3">
    <location>
        <begin position="10"/>
        <end position="70"/>
    </location>
</feature>
<evidence type="ECO:0000313" key="5">
    <source>
        <dbReference type="Proteomes" id="UP001197247"/>
    </source>
</evidence>
<keyword evidence="1 2" id="KW-0238">DNA-binding</keyword>
<protein>
    <submittedName>
        <fullName evidence="4">TetR family transcriptional regulator</fullName>
    </submittedName>
</protein>
<dbReference type="PROSITE" id="PS50977">
    <property type="entry name" value="HTH_TETR_2"/>
    <property type="match status" value="1"/>
</dbReference>
<dbReference type="Pfam" id="PF00440">
    <property type="entry name" value="TetR_N"/>
    <property type="match status" value="1"/>
</dbReference>